<protein>
    <submittedName>
        <fullName evidence="1">Uncharacterized protein</fullName>
    </submittedName>
</protein>
<gene>
    <name evidence="1" type="ORF">S01H1_41299</name>
</gene>
<name>X0V377_9ZZZZ</name>
<comment type="caution">
    <text evidence="1">The sequence shown here is derived from an EMBL/GenBank/DDBJ whole genome shotgun (WGS) entry which is preliminary data.</text>
</comment>
<proteinExistence type="predicted"/>
<dbReference type="AlphaFoldDB" id="X0V377"/>
<evidence type="ECO:0000313" key="1">
    <source>
        <dbReference type="EMBL" id="GAG12555.1"/>
    </source>
</evidence>
<dbReference type="EMBL" id="BARS01026188">
    <property type="protein sequence ID" value="GAG12555.1"/>
    <property type="molecule type" value="Genomic_DNA"/>
</dbReference>
<feature type="non-terminal residue" evidence="1">
    <location>
        <position position="1"/>
    </location>
</feature>
<feature type="non-terminal residue" evidence="1">
    <location>
        <position position="266"/>
    </location>
</feature>
<organism evidence="1">
    <name type="scientific">marine sediment metagenome</name>
    <dbReference type="NCBI Taxonomy" id="412755"/>
    <lineage>
        <taxon>unclassified sequences</taxon>
        <taxon>metagenomes</taxon>
        <taxon>ecological metagenomes</taxon>
    </lineage>
</organism>
<reference evidence="1" key="1">
    <citation type="journal article" date="2014" name="Front. Microbiol.">
        <title>High frequency of phylogenetically diverse reductive dehalogenase-homologous genes in deep subseafloor sedimentary metagenomes.</title>
        <authorList>
            <person name="Kawai M."/>
            <person name="Futagami T."/>
            <person name="Toyoda A."/>
            <person name="Takaki Y."/>
            <person name="Nishi S."/>
            <person name="Hori S."/>
            <person name="Arai W."/>
            <person name="Tsubouchi T."/>
            <person name="Morono Y."/>
            <person name="Uchiyama I."/>
            <person name="Ito T."/>
            <person name="Fujiyama A."/>
            <person name="Inagaki F."/>
            <person name="Takami H."/>
        </authorList>
    </citation>
    <scope>NUCLEOTIDE SEQUENCE</scope>
    <source>
        <strain evidence="1">Expedition CK06-06</strain>
    </source>
</reference>
<accession>X0V377</accession>
<sequence length="266" mass="28716">AERTARLDRFLAATLAFGHTGFLVRQGGTTNTVRSYFNLQQVHARYAQATATDIRYADSRGKLLDTSAAVATGALRRSQIATTYSNGMKVLVNGHPTETWKTPEAVLPPNGWFAKDKEGTLVAFSALVDRHRVDYVDSPAYVYADGRGRFTRFDKAACDGQLIAHKRPDGSLEVIPVGKVTSFGVSLEGRAATATALDEEGKEIGPAETRLARGMVYVTPIEGAFSYLLTPGAAPKVSLSCPRDEVVPGETVKIIGKTEHTYRVPA</sequence>